<reference evidence="3" key="1">
    <citation type="journal article" date="2017" name="Genome Biol.">
        <title>Comparative genomics reveals high biological diversity and specific adaptations in the industrially and medically important fungal genus Aspergillus.</title>
        <authorList>
            <person name="de Vries R.P."/>
            <person name="Riley R."/>
            <person name="Wiebenga A."/>
            <person name="Aguilar-Osorio G."/>
            <person name="Amillis S."/>
            <person name="Uchima C.A."/>
            <person name="Anderluh G."/>
            <person name="Asadollahi M."/>
            <person name="Askin M."/>
            <person name="Barry K."/>
            <person name="Battaglia E."/>
            <person name="Bayram O."/>
            <person name="Benocci T."/>
            <person name="Braus-Stromeyer S.A."/>
            <person name="Caldana C."/>
            <person name="Canovas D."/>
            <person name="Cerqueira G.C."/>
            <person name="Chen F."/>
            <person name="Chen W."/>
            <person name="Choi C."/>
            <person name="Clum A."/>
            <person name="Dos Santos R.A."/>
            <person name="Damasio A.R."/>
            <person name="Diallinas G."/>
            <person name="Emri T."/>
            <person name="Fekete E."/>
            <person name="Flipphi M."/>
            <person name="Freyberg S."/>
            <person name="Gallo A."/>
            <person name="Gournas C."/>
            <person name="Habgood R."/>
            <person name="Hainaut M."/>
            <person name="Harispe M.L."/>
            <person name="Henrissat B."/>
            <person name="Hilden K.S."/>
            <person name="Hope R."/>
            <person name="Hossain A."/>
            <person name="Karabika E."/>
            <person name="Karaffa L."/>
            <person name="Karanyi Z."/>
            <person name="Krasevec N."/>
            <person name="Kuo A."/>
            <person name="Kusch H."/>
            <person name="LaButti K."/>
            <person name="Lagendijk E.L."/>
            <person name="Lapidus A."/>
            <person name="Levasseur A."/>
            <person name="Lindquist E."/>
            <person name="Lipzen A."/>
            <person name="Logrieco A.F."/>
            <person name="MacCabe A."/>
            <person name="Maekelae M.R."/>
            <person name="Malavazi I."/>
            <person name="Melin P."/>
            <person name="Meyer V."/>
            <person name="Mielnichuk N."/>
            <person name="Miskei M."/>
            <person name="Molnar A.P."/>
            <person name="Mule G."/>
            <person name="Ngan C.Y."/>
            <person name="Orejas M."/>
            <person name="Orosz E."/>
            <person name="Ouedraogo J.P."/>
            <person name="Overkamp K.M."/>
            <person name="Park H.-S."/>
            <person name="Perrone G."/>
            <person name="Piumi F."/>
            <person name="Punt P.J."/>
            <person name="Ram A.F."/>
            <person name="Ramon A."/>
            <person name="Rauscher S."/>
            <person name="Record E."/>
            <person name="Riano-Pachon D.M."/>
            <person name="Robert V."/>
            <person name="Roehrig J."/>
            <person name="Ruller R."/>
            <person name="Salamov A."/>
            <person name="Salih N.S."/>
            <person name="Samson R.A."/>
            <person name="Sandor E."/>
            <person name="Sanguinetti M."/>
            <person name="Schuetze T."/>
            <person name="Sepcic K."/>
            <person name="Shelest E."/>
            <person name="Sherlock G."/>
            <person name="Sophianopoulou V."/>
            <person name="Squina F.M."/>
            <person name="Sun H."/>
            <person name="Susca A."/>
            <person name="Todd R.B."/>
            <person name="Tsang A."/>
            <person name="Unkles S.E."/>
            <person name="van de Wiele N."/>
            <person name="van Rossen-Uffink D."/>
            <person name="Oliveira J.V."/>
            <person name="Vesth T.C."/>
            <person name="Visser J."/>
            <person name="Yu J.-H."/>
            <person name="Zhou M."/>
            <person name="Andersen M.R."/>
            <person name="Archer D.B."/>
            <person name="Baker S.E."/>
            <person name="Benoit I."/>
            <person name="Brakhage A.A."/>
            <person name="Braus G.H."/>
            <person name="Fischer R."/>
            <person name="Frisvad J.C."/>
            <person name="Goldman G.H."/>
            <person name="Houbraken J."/>
            <person name="Oakley B."/>
            <person name="Pocsi I."/>
            <person name="Scazzocchio C."/>
            <person name="Seiboth B."/>
            <person name="vanKuyk P.A."/>
            <person name="Wortman J."/>
            <person name="Dyer P.S."/>
            <person name="Grigoriev I.V."/>
        </authorList>
    </citation>
    <scope>NUCLEOTIDE SEQUENCE [LARGE SCALE GENOMIC DNA]</scope>
    <source>
        <strain evidence="3">CBS 583.65</strain>
    </source>
</reference>
<dbReference type="OrthoDB" id="4505596at2759"/>
<dbReference type="VEuPathDB" id="FungiDB:ASPVEDRAFT_445671"/>
<feature type="region of interest" description="Disordered" evidence="1">
    <location>
        <begin position="410"/>
        <end position="494"/>
    </location>
</feature>
<feature type="compositionally biased region" description="Polar residues" evidence="1">
    <location>
        <begin position="319"/>
        <end position="339"/>
    </location>
</feature>
<evidence type="ECO:0008006" key="4">
    <source>
        <dbReference type="Google" id="ProtNLM"/>
    </source>
</evidence>
<feature type="compositionally biased region" description="Polar residues" evidence="1">
    <location>
        <begin position="459"/>
        <end position="475"/>
    </location>
</feature>
<dbReference type="GeneID" id="63728589"/>
<accession>A0A1L9P9K0</accession>
<feature type="compositionally biased region" description="Low complexity" evidence="1">
    <location>
        <begin position="759"/>
        <end position="770"/>
    </location>
</feature>
<name>A0A1L9P9K0_ASPVE</name>
<feature type="compositionally biased region" description="Low complexity" evidence="1">
    <location>
        <begin position="288"/>
        <end position="304"/>
    </location>
</feature>
<feature type="region of interest" description="Disordered" evidence="1">
    <location>
        <begin position="911"/>
        <end position="959"/>
    </location>
</feature>
<feature type="compositionally biased region" description="Low complexity" evidence="1">
    <location>
        <begin position="47"/>
        <end position="62"/>
    </location>
</feature>
<feature type="region of interest" description="Disordered" evidence="1">
    <location>
        <begin position="372"/>
        <end position="393"/>
    </location>
</feature>
<keyword evidence="3" id="KW-1185">Reference proteome</keyword>
<protein>
    <recommendedName>
        <fullName evidence="4">GPI-anchored cell surface glycoprotein</fullName>
    </recommendedName>
</protein>
<dbReference type="STRING" id="1036611.A0A1L9P9K0"/>
<feature type="compositionally biased region" description="Low complexity" evidence="1">
    <location>
        <begin position="814"/>
        <end position="825"/>
    </location>
</feature>
<evidence type="ECO:0000256" key="1">
    <source>
        <dbReference type="SAM" id="MobiDB-lite"/>
    </source>
</evidence>
<dbReference type="AlphaFoldDB" id="A0A1L9P9K0"/>
<proteinExistence type="predicted"/>
<feature type="compositionally biased region" description="Basic and acidic residues" evidence="1">
    <location>
        <begin position="179"/>
        <end position="196"/>
    </location>
</feature>
<feature type="region of interest" description="Disordered" evidence="1">
    <location>
        <begin position="699"/>
        <end position="899"/>
    </location>
</feature>
<dbReference type="RefSeq" id="XP_040663887.1">
    <property type="nucleotide sequence ID" value="XM_040813078.1"/>
</dbReference>
<feature type="compositionally biased region" description="Polar residues" evidence="1">
    <location>
        <begin position="346"/>
        <end position="358"/>
    </location>
</feature>
<evidence type="ECO:0000313" key="2">
    <source>
        <dbReference type="EMBL" id="OJI98124.1"/>
    </source>
</evidence>
<feature type="compositionally biased region" description="Basic and acidic residues" evidence="1">
    <location>
        <begin position="536"/>
        <end position="558"/>
    </location>
</feature>
<evidence type="ECO:0000313" key="3">
    <source>
        <dbReference type="Proteomes" id="UP000184073"/>
    </source>
</evidence>
<dbReference type="EMBL" id="KV878126">
    <property type="protein sequence ID" value="OJI98124.1"/>
    <property type="molecule type" value="Genomic_DNA"/>
</dbReference>
<sequence length="959" mass="104936">MVGRASVTREPGSPAALADLNSTHSRRSSSRASQRTAPAPDLNASNLTQSSYSLPPTPLTSSFEEFLPSAKRRRTQRGVNSADRTPPPGAAETPVHRAFSEPFQNPKPYSSSAKPPRPSNLARSNTQTSQVQDASLTEPELGTPTSSKSNPPPAEGLSTEQSQIDPPADLQTITPKNLPTRDKPITIKAEPDKENSTDSPSAMGAAVSSHHRKARKSNPARSASQEDRATPSKASSRASTPQSSRRDRKSRLGANTGAKITKAPPASKAQATPTAKAKAQENGSVNSTTPAKQPQTTTPIAPSTRPRRGDRRSTRTVTEQTPNSSNQETANSAPSVAQNKSHEHIQSQSPSKRSNMVTLNVGRKSLESFLAQQKTHDDEVANHINTPRHIENGDYHFDYDSEMYKNNYGLDGNMDGPTSPNSLSTTTSAAARTSGRTRKPTMRAMESLESENRSRRTRAASNKPNSDATPGTTTRSKQKPARRSPASATKPARKPDVMVIARQIYELAAAAVAPGFVPESKVDIWIKELQQKVDKKAKEKEAVNSPEPAKKPQAERENTPPSSKPFADNVQASTPWTDEEGWEYTGQVNKHEEEYVIVPEDYEWYRPNNTYGDDELPLPPVRVRSLVQAEKDRALGYPPRIGDRNTPVDNQGCFLFENVPEERRMLEIREAARARGIYVSSFMSFEEVDKLIKLYDSGQPPVLPPPPEPVLPPTPETIPTKTKGTSRKRRRADTASANKTTEPVDTPKPKRLRQGANNTETPPATTPTQPIEEDKEKEKEKDKDKDKDSPPDEKKSFKITLTFENRRFLLEQASSDTDGTDTGQSDVEDNGPENARSHDMQLSKIEAPTTEDVVESTRVPSTPAKATDQAEKPNTEVTPGSAEHPSTETTPGGRPRRRAADALMANFQKHAEDRAKRAERARLGHARRKGTPLKTVTGIHGDTVESPIRPPAVDPMNLD</sequence>
<organism evidence="2 3">
    <name type="scientific">Aspergillus versicolor CBS 583.65</name>
    <dbReference type="NCBI Taxonomy" id="1036611"/>
    <lineage>
        <taxon>Eukaryota</taxon>
        <taxon>Fungi</taxon>
        <taxon>Dikarya</taxon>
        <taxon>Ascomycota</taxon>
        <taxon>Pezizomycotina</taxon>
        <taxon>Eurotiomycetes</taxon>
        <taxon>Eurotiomycetidae</taxon>
        <taxon>Eurotiales</taxon>
        <taxon>Aspergillaceae</taxon>
        <taxon>Aspergillus</taxon>
        <taxon>Aspergillus subgen. Nidulantes</taxon>
    </lineage>
</organism>
<feature type="compositionally biased region" description="Polar residues" evidence="1">
    <location>
        <begin position="232"/>
        <end position="243"/>
    </location>
</feature>
<feature type="compositionally biased region" description="Low complexity" evidence="1">
    <location>
        <begin position="424"/>
        <end position="434"/>
    </location>
</feature>
<feature type="region of interest" description="Disordered" evidence="1">
    <location>
        <begin position="536"/>
        <end position="580"/>
    </location>
</feature>
<gene>
    <name evidence="2" type="ORF">ASPVEDRAFT_445671</name>
</gene>
<feature type="compositionally biased region" description="Basic and acidic residues" evidence="1">
    <location>
        <begin position="911"/>
        <end position="922"/>
    </location>
</feature>
<feature type="compositionally biased region" description="Pro residues" evidence="1">
    <location>
        <begin position="701"/>
        <end position="716"/>
    </location>
</feature>
<feature type="compositionally biased region" description="Low complexity" evidence="1">
    <location>
        <begin position="261"/>
        <end position="277"/>
    </location>
</feature>
<feature type="compositionally biased region" description="Polar residues" evidence="1">
    <location>
        <begin position="121"/>
        <end position="135"/>
    </location>
</feature>
<feature type="compositionally biased region" description="Basic and acidic residues" evidence="1">
    <location>
        <begin position="772"/>
        <end position="796"/>
    </location>
</feature>
<feature type="compositionally biased region" description="Basic residues" evidence="1">
    <location>
        <begin position="209"/>
        <end position="218"/>
    </location>
</feature>
<feature type="region of interest" description="Disordered" evidence="1">
    <location>
        <begin position="1"/>
        <end position="360"/>
    </location>
</feature>
<dbReference type="Proteomes" id="UP000184073">
    <property type="component" value="Unassembled WGS sequence"/>
</dbReference>